<dbReference type="Pfam" id="PF10502">
    <property type="entry name" value="Peptidase_S26"/>
    <property type="match status" value="1"/>
</dbReference>
<dbReference type="InterPro" id="IPR036286">
    <property type="entry name" value="LexA/Signal_pep-like_sf"/>
</dbReference>
<evidence type="ECO:0000256" key="8">
    <source>
        <dbReference type="ARBA" id="ARBA00022692"/>
    </source>
</evidence>
<evidence type="ECO:0000313" key="16">
    <source>
        <dbReference type="EMBL" id="PSV10457.1"/>
    </source>
</evidence>
<feature type="active site" evidence="12">
    <location>
        <position position="82"/>
    </location>
</feature>
<dbReference type="InterPro" id="IPR019757">
    <property type="entry name" value="Pept_S26A_signal_pept_1_Lys-AS"/>
</dbReference>
<evidence type="ECO:0000256" key="14">
    <source>
        <dbReference type="RuleBase" id="RU362042"/>
    </source>
</evidence>
<dbReference type="PANTHER" id="PTHR43390:SF1">
    <property type="entry name" value="CHLOROPLAST PROCESSING PEPTIDASE"/>
    <property type="match status" value="1"/>
</dbReference>
<keyword evidence="8 13" id="KW-0812">Transmembrane</keyword>
<name>A0A2T3KUH9_PHOLD</name>
<feature type="active site" evidence="12">
    <location>
        <position position="137"/>
    </location>
</feature>
<keyword evidence="10 13" id="KW-1133">Transmembrane helix</keyword>
<evidence type="ECO:0000256" key="9">
    <source>
        <dbReference type="ARBA" id="ARBA00022801"/>
    </source>
</evidence>
<comment type="catalytic activity">
    <reaction evidence="1 13">
        <text>Cleavage of hydrophobic, N-terminal signal or leader sequences from secreted and periplasmic proteins.</text>
        <dbReference type="EC" id="3.4.21.89"/>
    </reaction>
</comment>
<evidence type="ECO:0000259" key="15">
    <source>
        <dbReference type="Pfam" id="PF10502"/>
    </source>
</evidence>
<protein>
    <recommendedName>
        <fullName evidence="5 13">Signal peptidase I</fullName>
        <ecNumber evidence="4 13">3.4.21.89</ecNumber>
    </recommendedName>
</protein>
<dbReference type="InterPro" id="IPR019756">
    <property type="entry name" value="Pept_S26A_signal_pept_1_Ser-AS"/>
</dbReference>
<dbReference type="PROSITE" id="PS00760">
    <property type="entry name" value="SPASE_I_2"/>
    <property type="match status" value="1"/>
</dbReference>
<feature type="transmembrane region" description="Helical" evidence="13">
    <location>
        <begin position="6"/>
        <end position="28"/>
    </location>
</feature>
<dbReference type="GO" id="GO:0009003">
    <property type="term" value="F:signal peptidase activity"/>
    <property type="evidence" value="ECO:0007669"/>
    <property type="project" value="UniProtKB-EC"/>
</dbReference>
<dbReference type="CDD" id="cd06530">
    <property type="entry name" value="S26_SPase_I"/>
    <property type="match status" value="1"/>
</dbReference>
<dbReference type="Gene3D" id="2.10.109.10">
    <property type="entry name" value="Umud Fragment, subunit A"/>
    <property type="match status" value="1"/>
</dbReference>
<dbReference type="PRINTS" id="PR00727">
    <property type="entry name" value="LEADERPTASE"/>
</dbReference>
<keyword evidence="7 13" id="KW-0645">Protease</keyword>
<dbReference type="Proteomes" id="UP000240530">
    <property type="component" value="Unassembled WGS sequence"/>
</dbReference>
<evidence type="ECO:0000256" key="10">
    <source>
        <dbReference type="ARBA" id="ARBA00022989"/>
    </source>
</evidence>
<evidence type="ECO:0000256" key="6">
    <source>
        <dbReference type="ARBA" id="ARBA00022475"/>
    </source>
</evidence>
<gene>
    <name evidence="16" type="primary">lepB</name>
    <name evidence="16" type="ORF">C0W93_12090</name>
</gene>
<dbReference type="InterPro" id="IPR019533">
    <property type="entry name" value="Peptidase_S26"/>
</dbReference>
<evidence type="ECO:0000256" key="5">
    <source>
        <dbReference type="ARBA" id="ARBA00019232"/>
    </source>
</evidence>
<proteinExistence type="inferred from homology"/>
<dbReference type="Gene3D" id="2.170.230.10">
    <property type="match status" value="1"/>
</dbReference>
<evidence type="ECO:0000256" key="4">
    <source>
        <dbReference type="ARBA" id="ARBA00013208"/>
    </source>
</evidence>
<dbReference type="EC" id="3.4.21.89" evidence="4 13"/>
<dbReference type="AlphaFoldDB" id="A0A2T3KUH9"/>
<dbReference type="GO" id="GO:0006465">
    <property type="term" value="P:signal peptide processing"/>
    <property type="evidence" value="ECO:0007669"/>
    <property type="project" value="InterPro"/>
</dbReference>
<evidence type="ECO:0000256" key="12">
    <source>
        <dbReference type="PIRSR" id="PIRSR600223-1"/>
    </source>
</evidence>
<evidence type="ECO:0000256" key="1">
    <source>
        <dbReference type="ARBA" id="ARBA00000677"/>
    </source>
</evidence>
<evidence type="ECO:0000256" key="11">
    <source>
        <dbReference type="ARBA" id="ARBA00023136"/>
    </source>
</evidence>
<reference evidence="16 17" key="1">
    <citation type="submission" date="2018-03" db="EMBL/GenBank/DDBJ databases">
        <title>Whole genome sequencing of Histamine producing bacteria.</title>
        <authorList>
            <person name="Butler K."/>
        </authorList>
    </citation>
    <scope>NUCLEOTIDE SEQUENCE [LARGE SCALE GENOMIC DNA]</scope>
    <source>
        <strain evidence="16 17">Res.4.1</strain>
    </source>
</reference>
<evidence type="ECO:0000256" key="7">
    <source>
        <dbReference type="ARBA" id="ARBA00022670"/>
    </source>
</evidence>
<dbReference type="GO" id="GO:0005886">
    <property type="term" value="C:plasma membrane"/>
    <property type="evidence" value="ECO:0007669"/>
    <property type="project" value="UniProtKB-SubCell"/>
</dbReference>
<dbReference type="GO" id="GO:0004252">
    <property type="term" value="F:serine-type endopeptidase activity"/>
    <property type="evidence" value="ECO:0007669"/>
    <property type="project" value="InterPro"/>
</dbReference>
<comment type="caution">
    <text evidence="16">The sequence shown here is derived from an EMBL/GenBank/DDBJ whole genome shotgun (WGS) entry which is preliminary data.</text>
</comment>
<evidence type="ECO:0000256" key="13">
    <source>
        <dbReference type="RuleBase" id="RU003993"/>
    </source>
</evidence>
<dbReference type="PANTHER" id="PTHR43390">
    <property type="entry name" value="SIGNAL PEPTIDASE I"/>
    <property type="match status" value="1"/>
</dbReference>
<feature type="domain" description="Peptidase S26" evidence="15">
    <location>
        <begin position="55"/>
        <end position="266"/>
    </location>
</feature>
<keyword evidence="6" id="KW-1003">Cell membrane</keyword>
<keyword evidence="9 13" id="KW-0378">Hydrolase</keyword>
<evidence type="ECO:0000256" key="3">
    <source>
        <dbReference type="ARBA" id="ARBA00009370"/>
    </source>
</evidence>
<comment type="subcellular location">
    <subcellularLocation>
        <location evidence="2">Cell membrane</location>
        <topology evidence="2">Multi-pass membrane protein</topology>
    </subcellularLocation>
    <subcellularLocation>
        <location evidence="14">Membrane</location>
        <topology evidence="14">Multi-pass membrane protein</topology>
    </subcellularLocation>
</comment>
<organism evidence="16 17">
    <name type="scientific">Photobacterium leiognathi subsp. mandapamensis</name>
    <name type="common">Photobacterium mandapamensis</name>
    <dbReference type="NCBI Taxonomy" id="48408"/>
    <lineage>
        <taxon>Bacteria</taxon>
        <taxon>Pseudomonadati</taxon>
        <taxon>Pseudomonadota</taxon>
        <taxon>Gammaproteobacteria</taxon>
        <taxon>Vibrionales</taxon>
        <taxon>Vibrionaceae</taxon>
        <taxon>Photobacterium</taxon>
    </lineage>
</organism>
<sequence length="296" mass="33725">MLSFINSAELFSLILTLATVITGGIFFLDKYRWQPQREKETGVTDKEQTGWVAQARSMFPVLFAILIIRSFIIEPFQIPSGSMQPTLLPGDFIGVEKFAYGLHDPVFHKTLIPTGKPQRGDITIFIDPENPKIDLIKRIVGLPGDTVIYRDKTLYIKPACNGQKVCPAAYEVPKQFVGVTKFTELGTDLDEYKEHLGNIEHHILRDPNLPEMYSRYYQQPGSPVGEWVVPKGHYFAMGDNRDNSLDSRYWGFMPEQNLVGKATFIWISFTFNHNPDSSWPSWLPNGVRFNRIGAIH</sequence>
<dbReference type="InterPro" id="IPR019766">
    <property type="entry name" value="Sign_pep_all-beta_subdom"/>
</dbReference>
<evidence type="ECO:0000256" key="2">
    <source>
        <dbReference type="ARBA" id="ARBA00004651"/>
    </source>
</evidence>
<dbReference type="InterPro" id="IPR000223">
    <property type="entry name" value="Pept_S26A_signal_pept_1"/>
</dbReference>
<dbReference type="NCBIfam" id="TIGR02227">
    <property type="entry name" value="sigpep_I_bact"/>
    <property type="match status" value="1"/>
</dbReference>
<evidence type="ECO:0000313" key="17">
    <source>
        <dbReference type="Proteomes" id="UP000240530"/>
    </source>
</evidence>
<dbReference type="SUPFAM" id="SSF51306">
    <property type="entry name" value="LexA/Signal peptidase"/>
    <property type="match status" value="1"/>
</dbReference>
<keyword evidence="11 13" id="KW-0472">Membrane</keyword>
<dbReference type="PROSITE" id="PS00501">
    <property type="entry name" value="SPASE_I_1"/>
    <property type="match status" value="1"/>
</dbReference>
<feature type="transmembrane region" description="Helical" evidence="13">
    <location>
        <begin position="49"/>
        <end position="72"/>
    </location>
</feature>
<dbReference type="RefSeq" id="WP_107185219.1">
    <property type="nucleotide sequence ID" value="NZ_JAWQGC010000001.1"/>
</dbReference>
<accession>A0A2T3KUH9</accession>
<dbReference type="EMBL" id="PYNS01000012">
    <property type="protein sequence ID" value="PSV10457.1"/>
    <property type="molecule type" value="Genomic_DNA"/>
</dbReference>
<comment type="similarity">
    <text evidence="3 14">Belongs to the peptidase S26 family.</text>
</comment>